<sequence length="121" mass="12638">MIKSLSKYALVLALFSLILIPQLAGAVSLETGISYGASIGLGSKDIRVTIASILNVAMGLLGMIAVIIILLGGFKWMTAMGNDDKVKEARKLIISGVIGLIIILTSYALATFVISSILNAT</sequence>
<evidence type="ECO:0000313" key="3">
    <source>
        <dbReference type="Proteomes" id="UP000176260"/>
    </source>
</evidence>
<dbReference type="Pfam" id="PF18895">
    <property type="entry name" value="T4SS_pilin"/>
    <property type="match status" value="1"/>
</dbReference>
<reference evidence="2 3" key="1">
    <citation type="journal article" date="2016" name="Nat. Commun.">
        <title>Thousands of microbial genomes shed light on interconnected biogeochemical processes in an aquifer system.</title>
        <authorList>
            <person name="Anantharaman K."/>
            <person name="Brown C.T."/>
            <person name="Hug L.A."/>
            <person name="Sharon I."/>
            <person name="Castelle C.J."/>
            <person name="Probst A.J."/>
            <person name="Thomas B.C."/>
            <person name="Singh A."/>
            <person name="Wilkins M.J."/>
            <person name="Karaoz U."/>
            <person name="Brodie E.L."/>
            <person name="Williams K.H."/>
            <person name="Hubbard S.S."/>
            <person name="Banfield J.F."/>
        </authorList>
    </citation>
    <scope>NUCLEOTIDE SEQUENCE [LARGE SCALE GENOMIC DNA]</scope>
</reference>
<gene>
    <name evidence="2" type="ORF">A2Y67_02275</name>
</gene>
<dbReference type="InterPro" id="IPR043993">
    <property type="entry name" value="T4SS_pilin"/>
</dbReference>
<dbReference type="AlphaFoldDB" id="A0A1G1XMS1"/>
<keyword evidence="1" id="KW-0472">Membrane</keyword>
<name>A0A1G1XMS1_9BACT</name>
<feature type="transmembrane region" description="Helical" evidence="1">
    <location>
        <begin position="92"/>
        <end position="118"/>
    </location>
</feature>
<evidence type="ECO:0000313" key="2">
    <source>
        <dbReference type="EMBL" id="OGY41261.1"/>
    </source>
</evidence>
<keyword evidence="1" id="KW-0812">Transmembrane</keyword>
<accession>A0A1G1XMS1</accession>
<protein>
    <submittedName>
        <fullName evidence="2">Uncharacterized protein</fullName>
    </submittedName>
</protein>
<proteinExistence type="predicted"/>
<feature type="transmembrane region" description="Helical" evidence="1">
    <location>
        <begin position="50"/>
        <end position="71"/>
    </location>
</feature>
<comment type="caution">
    <text evidence="2">The sequence shown here is derived from an EMBL/GenBank/DDBJ whole genome shotgun (WGS) entry which is preliminary data.</text>
</comment>
<evidence type="ECO:0000256" key="1">
    <source>
        <dbReference type="SAM" id="Phobius"/>
    </source>
</evidence>
<dbReference type="Proteomes" id="UP000176260">
    <property type="component" value="Unassembled WGS sequence"/>
</dbReference>
<dbReference type="EMBL" id="MHIA01000032">
    <property type="protein sequence ID" value="OGY41261.1"/>
    <property type="molecule type" value="Genomic_DNA"/>
</dbReference>
<organism evidence="2 3">
    <name type="scientific">Candidatus Buchananbacteria bacterium RBG_13_39_9</name>
    <dbReference type="NCBI Taxonomy" id="1797531"/>
    <lineage>
        <taxon>Bacteria</taxon>
        <taxon>Candidatus Buchananiibacteriota</taxon>
    </lineage>
</organism>
<keyword evidence="1" id="KW-1133">Transmembrane helix</keyword>